<reference evidence="2 3" key="1">
    <citation type="submission" date="2021-01" db="EMBL/GenBank/DDBJ databases">
        <title>Whole genome shotgun sequence of Verrucosispora lutea NBRC 106530.</title>
        <authorList>
            <person name="Komaki H."/>
            <person name="Tamura T."/>
        </authorList>
    </citation>
    <scope>NUCLEOTIDE SEQUENCE [LARGE SCALE GENOMIC DNA]</scope>
    <source>
        <strain evidence="2 3">NBRC 106530</strain>
    </source>
</reference>
<feature type="transmembrane region" description="Helical" evidence="1">
    <location>
        <begin position="101"/>
        <end position="122"/>
    </location>
</feature>
<keyword evidence="1" id="KW-0812">Transmembrane</keyword>
<organism evidence="2 3">
    <name type="scientific">Micromonospora lutea</name>
    <dbReference type="NCBI Taxonomy" id="419825"/>
    <lineage>
        <taxon>Bacteria</taxon>
        <taxon>Bacillati</taxon>
        <taxon>Actinomycetota</taxon>
        <taxon>Actinomycetes</taxon>
        <taxon>Micromonosporales</taxon>
        <taxon>Micromonosporaceae</taxon>
        <taxon>Micromonospora</taxon>
    </lineage>
</organism>
<evidence type="ECO:0008006" key="4">
    <source>
        <dbReference type="Google" id="ProtNLM"/>
    </source>
</evidence>
<dbReference type="Proteomes" id="UP000643165">
    <property type="component" value="Unassembled WGS sequence"/>
</dbReference>
<feature type="transmembrane region" description="Helical" evidence="1">
    <location>
        <begin position="211"/>
        <end position="235"/>
    </location>
</feature>
<gene>
    <name evidence="2" type="ORF">Vlu01_34220</name>
</gene>
<sequence>MIRAYGRAAATELAKLSGLPAVLATVLGTIGAAMVITGALAVSPVGADEPVAVVLQAVPYLQAGTISLGVLAVGTEYTDGQIHTTLRCVPDRLTVLAGKTLAYLAWATGTAVAALATGLLTTRVTLATRDVPVVTDGPPENIVGAAVYLVLIGLLGVALATLTRAVVPALVVTLSLILVVSPALDAITPHARYLPGRAGGLLYLPDPAPVLTPTTGLLVLLGWVVVTGGGAVAAFRRRDA</sequence>
<feature type="transmembrane region" description="Helical" evidence="1">
    <location>
        <begin position="21"/>
        <end position="41"/>
    </location>
</feature>
<accession>A0ABQ4IXZ2</accession>
<name>A0ABQ4IXZ2_9ACTN</name>
<dbReference type="EMBL" id="BOPB01000016">
    <property type="protein sequence ID" value="GIJ22798.1"/>
    <property type="molecule type" value="Genomic_DNA"/>
</dbReference>
<keyword evidence="3" id="KW-1185">Reference proteome</keyword>
<evidence type="ECO:0000313" key="2">
    <source>
        <dbReference type="EMBL" id="GIJ22798.1"/>
    </source>
</evidence>
<keyword evidence="1" id="KW-0472">Membrane</keyword>
<proteinExistence type="predicted"/>
<feature type="transmembrane region" description="Helical" evidence="1">
    <location>
        <begin position="142"/>
        <end position="162"/>
    </location>
</feature>
<feature type="transmembrane region" description="Helical" evidence="1">
    <location>
        <begin position="169"/>
        <end position="191"/>
    </location>
</feature>
<feature type="transmembrane region" description="Helical" evidence="1">
    <location>
        <begin position="53"/>
        <end position="73"/>
    </location>
</feature>
<keyword evidence="1" id="KW-1133">Transmembrane helix</keyword>
<evidence type="ECO:0000313" key="3">
    <source>
        <dbReference type="Proteomes" id="UP000643165"/>
    </source>
</evidence>
<evidence type="ECO:0000256" key="1">
    <source>
        <dbReference type="SAM" id="Phobius"/>
    </source>
</evidence>
<protein>
    <recommendedName>
        <fullName evidence="4">ABC transporter permease</fullName>
    </recommendedName>
</protein>
<comment type="caution">
    <text evidence="2">The sequence shown here is derived from an EMBL/GenBank/DDBJ whole genome shotgun (WGS) entry which is preliminary data.</text>
</comment>